<name>A0A7S1DDD9_CYCTE</name>
<dbReference type="Pfam" id="PF02182">
    <property type="entry name" value="SAD_SRA"/>
    <property type="match status" value="1"/>
</dbReference>
<dbReference type="InterPro" id="IPR036987">
    <property type="entry name" value="SRA-YDG_sf"/>
</dbReference>
<dbReference type="InterPro" id="IPR015947">
    <property type="entry name" value="PUA-like_sf"/>
</dbReference>
<feature type="domain" description="YDG" evidence="3">
    <location>
        <begin position="52"/>
        <end position="104"/>
    </location>
</feature>
<dbReference type="SUPFAM" id="SSF88697">
    <property type="entry name" value="PUA domain-like"/>
    <property type="match status" value="1"/>
</dbReference>
<dbReference type="EMBL" id="HBFW01024718">
    <property type="protein sequence ID" value="CAD8944644.1"/>
    <property type="molecule type" value="Transcribed_RNA"/>
</dbReference>
<evidence type="ECO:0000259" key="3">
    <source>
        <dbReference type="Pfam" id="PF02182"/>
    </source>
</evidence>
<dbReference type="InterPro" id="IPR003105">
    <property type="entry name" value="SRA_YDG"/>
</dbReference>
<accession>A0A7S1DDD9</accession>
<gene>
    <name evidence="4" type="ORF">CTEN0397_LOCUS15848</name>
</gene>
<protein>
    <recommendedName>
        <fullName evidence="3">YDG domain-containing protein</fullName>
    </recommendedName>
</protein>
<organism evidence="4">
    <name type="scientific">Cyclophora tenuis</name>
    <name type="common">Marine diatom</name>
    <dbReference type="NCBI Taxonomy" id="216820"/>
    <lineage>
        <taxon>Eukaryota</taxon>
        <taxon>Sar</taxon>
        <taxon>Stramenopiles</taxon>
        <taxon>Ochrophyta</taxon>
        <taxon>Bacillariophyta</taxon>
        <taxon>Fragilariophyceae</taxon>
        <taxon>Fragilariophycidae</taxon>
        <taxon>Cyclophorales</taxon>
        <taxon>Cyclophoraceae</taxon>
        <taxon>Cyclophora</taxon>
    </lineage>
</organism>
<dbReference type="AlphaFoldDB" id="A0A7S1DDD9"/>
<keyword evidence="1" id="KW-0539">Nucleus</keyword>
<feature type="region of interest" description="Disordered" evidence="2">
    <location>
        <begin position="168"/>
        <end position="234"/>
    </location>
</feature>
<evidence type="ECO:0000313" key="4">
    <source>
        <dbReference type="EMBL" id="CAD8944644.1"/>
    </source>
</evidence>
<dbReference type="Gene3D" id="2.30.280.10">
    <property type="entry name" value="SRA-YDG"/>
    <property type="match status" value="1"/>
</dbReference>
<reference evidence="4" key="1">
    <citation type="submission" date="2021-01" db="EMBL/GenBank/DDBJ databases">
        <authorList>
            <person name="Corre E."/>
            <person name="Pelletier E."/>
            <person name="Niang G."/>
            <person name="Scheremetjew M."/>
            <person name="Finn R."/>
            <person name="Kale V."/>
            <person name="Holt S."/>
            <person name="Cochrane G."/>
            <person name="Meng A."/>
            <person name="Brown T."/>
            <person name="Cohen L."/>
        </authorList>
    </citation>
    <scope>NUCLEOTIDE SEQUENCE</scope>
    <source>
        <strain evidence="4">ECT3854</strain>
    </source>
</reference>
<evidence type="ECO:0000256" key="1">
    <source>
        <dbReference type="ARBA" id="ARBA00023242"/>
    </source>
</evidence>
<sequence length="317" mass="35251">MYSRHTLLMCGAHKSDICPLNKSDEGCDSLLHINQGAISRKEDLELFKYRCTLRNGGSALLKNLKQKVPVRIFRQVKTMDGKCGFRYDGLYSPIAMMDENGKPRTEPNATSKGITFMFKRNPAGPRAKFSNRMMLEDLFRIVQEAHVGRKDLQIPSLAHSGPKPHNNFAHGQPNYPPMPMAPDLQNHYHAAPSMPPGVSTAFSSAPIGHNASHFRPAMGQHRTSSRAHLERQTSAEVSVLHIRYFDEPNRGKGGGQQSEPQIHPGLHHSIPTGIHPSMHPNMHAGMHHNLHPAMHTPMHSPMPPHHGGMYAHPGKPL</sequence>
<evidence type="ECO:0000256" key="2">
    <source>
        <dbReference type="SAM" id="MobiDB-lite"/>
    </source>
</evidence>
<feature type="region of interest" description="Disordered" evidence="2">
    <location>
        <begin position="246"/>
        <end position="268"/>
    </location>
</feature>
<proteinExistence type="predicted"/>